<dbReference type="FunCoup" id="A0A067PSI2">
    <property type="interactions" value="166"/>
</dbReference>
<keyword evidence="5 8" id="KW-1133">Transmembrane helix</keyword>
<feature type="transmembrane region" description="Helical" evidence="8">
    <location>
        <begin position="262"/>
        <end position="280"/>
    </location>
</feature>
<keyword evidence="10" id="KW-1185">Reference proteome</keyword>
<dbReference type="HOGENOM" id="CLU_048143_1_0_1"/>
<dbReference type="InParanoid" id="A0A067PSI2"/>
<protein>
    <recommendedName>
        <fullName evidence="11">Inositol phospholipid synthesis and fat-storage-inducing TM-domain-containing protein</fullName>
    </recommendedName>
</protein>
<evidence type="ECO:0000313" key="10">
    <source>
        <dbReference type="Proteomes" id="UP000027265"/>
    </source>
</evidence>
<evidence type="ECO:0000256" key="5">
    <source>
        <dbReference type="ARBA" id="ARBA00022989"/>
    </source>
</evidence>
<comment type="subcellular location">
    <subcellularLocation>
        <location evidence="1">Endoplasmic reticulum membrane</location>
        <topology evidence="1">Multi-pass membrane protein</topology>
    </subcellularLocation>
</comment>
<proteinExistence type="predicted"/>
<keyword evidence="4" id="KW-0256">Endoplasmic reticulum</keyword>
<gene>
    <name evidence="9" type="ORF">JAAARDRAFT_69860</name>
</gene>
<dbReference type="GO" id="GO:0008654">
    <property type="term" value="P:phospholipid biosynthetic process"/>
    <property type="evidence" value="ECO:0007669"/>
    <property type="project" value="TreeGrafter"/>
</dbReference>
<name>A0A067PSI2_9AGAM</name>
<feature type="transmembrane region" description="Helical" evidence="8">
    <location>
        <begin position="181"/>
        <end position="196"/>
    </location>
</feature>
<dbReference type="GO" id="GO:0010945">
    <property type="term" value="F:coenzyme A diphosphatase activity"/>
    <property type="evidence" value="ECO:0007669"/>
    <property type="project" value="InterPro"/>
</dbReference>
<sequence>MPDARIAALTALTCAVTLGTAYSLYYNTYLDTSDPHITNLPHHLASTDYFASKSNPLNVYFIKYAWAWTTLAFLFHFLTSPPNAKTMERVAKFAAETGVWMVFTSWFFGPAVFDRLLAASGGECVVNLPSGYILSVPNEYCYTKSTISPATHPGLFAASLLVPDAHEWNGGKARLRRGHDVSGHVFLLVMATLFLADQVRTSWRRVDGVRGVGGRSGKGSTGGGKWSKAHTWAVGVNIGLIGLWLFASWTTSVYFHSPMEKLTGFLLGLAGFSVTLLPIFQPEIASVPYHTPAAVPKVQLVSEKPVAAN</sequence>
<dbReference type="GO" id="GO:0019915">
    <property type="term" value="P:lipid storage"/>
    <property type="evidence" value="ECO:0007669"/>
    <property type="project" value="InterPro"/>
</dbReference>
<dbReference type="OrthoDB" id="5579088at2759"/>
<dbReference type="Proteomes" id="UP000027265">
    <property type="component" value="Unassembled WGS sequence"/>
</dbReference>
<dbReference type="PANTHER" id="PTHR23129:SF0">
    <property type="entry name" value="ACYL-COENZYME A DIPHOSPHATASE FITM2"/>
    <property type="match status" value="1"/>
</dbReference>
<evidence type="ECO:0008006" key="11">
    <source>
        <dbReference type="Google" id="ProtNLM"/>
    </source>
</evidence>
<evidence type="ECO:0000256" key="8">
    <source>
        <dbReference type="SAM" id="Phobius"/>
    </source>
</evidence>
<dbReference type="PANTHER" id="PTHR23129">
    <property type="entry name" value="ACYL-COENZYME A DIPHOSPHATASE FITM2"/>
    <property type="match status" value="1"/>
</dbReference>
<feature type="transmembrane region" description="Helical" evidence="8">
    <location>
        <begin position="234"/>
        <end position="256"/>
    </location>
</feature>
<feature type="transmembrane region" description="Helical" evidence="8">
    <location>
        <begin position="59"/>
        <end position="78"/>
    </location>
</feature>
<evidence type="ECO:0000256" key="3">
    <source>
        <dbReference type="ARBA" id="ARBA00022801"/>
    </source>
</evidence>
<keyword evidence="2 8" id="KW-0812">Transmembrane</keyword>
<dbReference type="Pfam" id="PF10261">
    <property type="entry name" value="FIT"/>
    <property type="match status" value="1"/>
</dbReference>
<keyword evidence="3" id="KW-0378">Hydrolase</keyword>
<evidence type="ECO:0000256" key="7">
    <source>
        <dbReference type="ARBA" id="ARBA00023136"/>
    </source>
</evidence>
<keyword evidence="7 8" id="KW-0472">Membrane</keyword>
<reference evidence="10" key="1">
    <citation type="journal article" date="2014" name="Proc. Natl. Acad. Sci. U.S.A.">
        <title>Extensive sampling of basidiomycete genomes demonstrates inadequacy of the white-rot/brown-rot paradigm for wood decay fungi.</title>
        <authorList>
            <person name="Riley R."/>
            <person name="Salamov A.A."/>
            <person name="Brown D.W."/>
            <person name="Nagy L.G."/>
            <person name="Floudas D."/>
            <person name="Held B.W."/>
            <person name="Levasseur A."/>
            <person name="Lombard V."/>
            <person name="Morin E."/>
            <person name="Otillar R."/>
            <person name="Lindquist E.A."/>
            <person name="Sun H."/>
            <person name="LaButti K.M."/>
            <person name="Schmutz J."/>
            <person name="Jabbour D."/>
            <person name="Luo H."/>
            <person name="Baker S.E."/>
            <person name="Pisabarro A.G."/>
            <person name="Walton J.D."/>
            <person name="Blanchette R.A."/>
            <person name="Henrissat B."/>
            <person name="Martin F."/>
            <person name="Cullen D."/>
            <person name="Hibbett D.S."/>
            <person name="Grigoriev I.V."/>
        </authorList>
    </citation>
    <scope>NUCLEOTIDE SEQUENCE [LARGE SCALE GENOMIC DNA]</scope>
    <source>
        <strain evidence="10">MUCL 33604</strain>
    </source>
</reference>
<evidence type="ECO:0000313" key="9">
    <source>
        <dbReference type="EMBL" id="KDQ57778.1"/>
    </source>
</evidence>
<dbReference type="GO" id="GO:0005789">
    <property type="term" value="C:endoplasmic reticulum membrane"/>
    <property type="evidence" value="ECO:0007669"/>
    <property type="project" value="UniProtKB-SubCell"/>
</dbReference>
<evidence type="ECO:0000256" key="2">
    <source>
        <dbReference type="ARBA" id="ARBA00022692"/>
    </source>
</evidence>
<dbReference type="InterPro" id="IPR019388">
    <property type="entry name" value="FIT"/>
</dbReference>
<dbReference type="EMBL" id="KL197719">
    <property type="protein sequence ID" value="KDQ57778.1"/>
    <property type="molecule type" value="Genomic_DNA"/>
</dbReference>
<dbReference type="GO" id="GO:0034389">
    <property type="term" value="P:lipid droplet organization"/>
    <property type="evidence" value="ECO:0007669"/>
    <property type="project" value="TreeGrafter"/>
</dbReference>
<accession>A0A067PSI2</accession>
<evidence type="ECO:0000256" key="4">
    <source>
        <dbReference type="ARBA" id="ARBA00022824"/>
    </source>
</evidence>
<dbReference type="AlphaFoldDB" id="A0A067PSI2"/>
<organism evidence="9 10">
    <name type="scientific">Jaapia argillacea MUCL 33604</name>
    <dbReference type="NCBI Taxonomy" id="933084"/>
    <lineage>
        <taxon>Eukaryota</taxon>
        <taxon>Fungi</taxon>
        <taxon>Dikarya</taxon>
        <taxon>Basidiomycota</taxon>
        <taxon>Agaricomycotina</taxon>
        <taxon>Agaricomycetes</taxon>
        <taxon>Agaricomycetidae</taxon>
        <taxon>Jaapiales</taxon>
        <taxon>Jaapiaceae</taxon>
        <taxon>Jaapia</taxon>
    </lineage>
</organism>
<dbReference type="STRING" id="933084.A0A067PSI2"/>
<evidence type="ECO:0000256" key="6">
    <source>
        <dbReference type="ARBA" id="ARBA00023098"/>
    </source>
</evidence>
<evidence type="ECO:0000256" key="1">
    <source>
        <dbReference type="ARBA" id="ARBA00004477"/>
    </source>
</evidence>
<keyword evidence="6" id="KW-0443">Lipid metabolism</keyword>